<comment type="caution">
    <text evidence="3">The sequence shown here is derived from an EMBL/GenBank/DDBJ whole genome shotgun (WGS) entry which is preliminary data.</text>
</comment>
<dbReference type="InterPro" id="IPR005162">
    <property type="entry name" value="Retrotrans_gag_dom"/>
</dbReference>
<evidence type="ECO:0000313" key="3">
    <source>
        <dbReference type="EMBL" id="KAL0361526.1"/>
    </source>
</evidence>
<sequence length="339" mass="39348">MADELLMNYRTPAIAEYDGTSDPMQHLSRFENAALLHRYTNGIKCRVFVTTFARAVQQWFNQLPAGAIRSFQEFRSLFLHQFASSRRLRKTELSLFVIRQKDNEPLKEYLQRFNTAALEEYVCWEKLGTRDPIKNERETTPRRLGRPAQNGPSRKEQGKHQEPVSSKKYIAVVVGLITTPRGSTGESPFSLVYGTEAIIPAELGTPSHRVMNFAEECNKDLLKENLDLIEELREKAFIWMQRYKSTMINSYNKRVKTRSFQVGDLVLRRTDALKPVEKLDPTWEGPYKITAIIGRGAYELEDLDSHPLLRPWNIHNLNRYMCRVLPKDERITLLEEGKI</sequence>
<gene>
    <name evidence="3" type="ORF">Sradi_3837100</name>
</gene>
<dbReference type="PANTHER" id="PTHR48475">
    <property type="entry name" value="RIBONUCLEASE H"/>
    <property type="match status" value="1"/>
</dbReference>
<proteinExistence type="predicted"/>
<accession>A0AAW2Q142</accession>
<reference evidence="3" key="1">
    <citation type="submission" date="2020-06" db="EMBL/GenBank/DDBJ databases">
        <authorList>
            <person name="Li T."/>
            <person name="Hu X."/>
            <person name="Zhang T."/>
            <person name="Song X."/>
            <person name="Zhang H."/>
            <person name="Dai N."/>
            <person name="Sheng W."/>
            <person name="Hou X."/>
            <person name="Wei L."/>
        </authorList>
    </citation>
    <scope>NUCLEOTIDE SEQUENCE</scope>
    <source>
        <strain evidence="3">G02</strain>
        <tissue evidence="3">Leaf</tissue>
    </source>
</reference>
<reference evidence="3" key="2">
    <citation type="journal article" date="2024" name="Plant">
        <title>Genomic evolution and insights into agronomic trait innovations of Sesamum species.</title>
        <authorList>
            <person name="Miao H."/>
            <person name="Wang L."/>
            <person name="Qu L."/>
            <person name="Liu H."/>
            <person name="Sun Y."/>
            <person name="Le M."/>
            <person name="Wang Q."/>
            <person name="Wei S."/>
            <person name="Zheng Y."/>
            <person name="Lin W."/>
            <person name="Duan Y."/>
            <person name="Cao H."/>
            <person name="Xiong S."/>
            <person name="Wang X."/>
            <person name="Wei L."/>
            <person name="Li C."/>
            <person name="Ma Q."/>
            <person name="Ju M."/>
            <person name="Zhao R."/>
            <person name="Li G."/>
            <person name="Mu C."/>
            <person name="Tian Q."/>
            <person name="Mei H."/>
            <person name="Zhang T."/>
            <person name="Gao T."/>
            <person name="Zhang H."/>
        </authorList>
    </citation>
    <scope>NUCLEOTIDE SEQUENCE</scope>
    <source>
        <strain evidence="3">G02</strain>
    </source>
</reference>
<dbReference type="Pfam" id="PF03732">
    <property type="entry name" value="Retrotrans_gag"/>
    <property type="match status" value="1"/>
</dbReference>
<evidence type="ECO:0000259" key="2">
    <source>
        <dbReference type="Pfam" id="PF03732"/>
    </source>
</evidence>
<name>A0AAW2Q142_SESRA</name>
<feature type="domain" description="Retrotransposon gag" evidence="2">
    <location>
        <begin position="47"/>
        <end position="117"/>
    </location>
</feature>
<protein>
    <recommendedName>
        <fullName evidence="2">Retrotransposon gag domain-containing protein</fullName>
    </recommendedName>
</protein>
<dbReference type="PANTHER" id="PTHR48475:SF2">
    <property type="entry name" value="RIBONUCLEASE H"/>
    <property type="match status" value="1"/>
</dbReference>
<feature type="region of interest" description="Disordered" evidence="1">
    <location>
        <begin position="134"/>
        <end position="164"/>
    </location>
</feature>
<organism evidence="3">
    <name type="scientific">Sesamum radiatum</name>
    <name type="common">Black benniseed</name>
    <dbReference type="NCBI Taxonomy" id="300843"/>
    <lineage>
        <taxon>Eukaryota</taxon>
        <taxon>Viridiplantae</taxon>
        <taxon>Streptophyta</taxon>
        <taxon>Embryophyta</taxon>
        <taxon>Tracheophyta</taxon>
        <taxon>Spermatophyta</taxon>
        <taxon>Magnoliopsida</taxon>
        <taxon>eudicotyledons</taxon>
        <taxon>Gunneridae</taxon>
        <taxon>Pentapetalae</taxon>
        <taxon>asterids</taxon>
        <taxon>lamiids</taxon>
        <taxon>Lamiales</taxon>
        <taxon>Pedaliaceae</taxon>
        <taxon>Sesamum</taxon>
    </lineage>
</organism>
<evidence type="ECO:0000256" key="1">
    <source>
        <dbReference type="SAM" id="MobiDB-lite"/>
    </source>
</evidence>
<dbReference type="AlphaFoldDB" id="A0AAW2Q142"/>
<feature type="compositionally biased region" description="Basic and acidic residues" evidence="1">
    <location>
        <begin position="153"/>
        <end position="162"/>
    </location>
</feature>
<dbReference type="EMBL" id="JACGWJ010000016">
    <property type="protein sequence ID" value="KAL0361526.1"/>
    <property type="molecule type" value="Genomic_DNA"/>
</dbReference>